<sequence length="76" mass="8448">MNNNVHILSVAKKPPLRGRAPALPRAAVVQMAEHCGRNVDTPEQRLARLNAEIHRLAEHLLEAIRATKAISAEVRR</sequence>
<evidence type="ECO:0000313" key="2">
    <source>
        <dbReference type="Proteomes" id="UP000674425"/>
    </source>
</evidence>
<dbReference type="Proteomes" id="UP000674425">
    <property type="component" value="Unassembled WGS sequence"/>
</dbReference>
<reference evidence="1 2" key="1">
    <citation type="submission" date="2021-02" db="EMBL/GenBank/DDBJ databases">
        <authorList>
            <person name="Vanwijnsberghe S."/>
        </authorList>
    </citation>
    <scope>NUCLEOTIDE SEQUENCE [LARGE SCALE GENOMIC DNA]</scope>
    <source>
        <strain evidence="1 2">R-69658</strain>
    </source>
</reference>
<comment type="caution">
    <text evidence="1">The sequence shown here is derived from an EMBL/GenBank/DDBJ whole genome shotgun (WGS) entry which is preliminary data.</text>
</comment>
<gene>
    <name evidence="1" type="ORF">R69658_07673</name>
</gene>
<name>A0ABN7NAW8_9BURK</name>
<accession>A0ABN7NAW8</accession>
<dbReference type="RefSeq" id="WP_200622630.1">
    <property type="nucleotide sequence ID" value="NZ_CAJNAU010000170.1"/>
</dbReference>
<evidence type="ECO:0000313" key="1">
    <source>
        <dbReference type="EMBL" id="CAE6862164.1"/>
    </source>
</evidence>
<protein>
    <submittedName>
        <fullName evidence="1">Uncharacterized protein</fullName>
    </submittedName>
</protein>
<keyword evidence="2" id="KW-1185">Reference proteome</keyword>
<dbReference type="EMBL" id="CAJNAU010000170">
    <property type="protein sequence ID" value="CAE6862164.1"/>
    <property type="molecule type" value="Genomic_DNA"/>
</dbReference>
<proteinExistence type="predicted"/>
<organism evidence="1 2">
    <name type="scientific">Paraburkholderia aspalathi</name>
    <dbReference type="NCBI Taxonomy" id="1324617"/>
    <lineage>
        <taxon>Bacteria</taxon>
        <taxon>Pseudomonadati</taxon>
        <taxon>Pseudomonadota</taxon>
        <taxon>Betaproteobacteria</taxon>
        <taxon>Burkholderiales</taxon>
        <taxon>Burkholderiaceae</taxon>
        <taxon>Paraburkholderia</taxon>
    </lineage>
</organism>